<dbReference type="Proteomes" id="UP001529510">
    <property type="component" value="Unassembled WGS sequence"/>
</dbReference>
<protein>
    <submittedName>
        <fullName evidence="2">Uncharacterized protein</fullName>
    </submittedName>
</protein>
<proteinExistence type="predicted"/>
<reference evidence="2 3" key="1">
    <citation type="submission" date="2024-05" db="EMBL/GenBank/DDBJ databases">
        <title>Genome sequencing and assembly of Indian major carp, Cirrhinus mrigala (Hamilton, 1822).</title>
        <authorList>
            <person name="Mohindra V."/>
            <person name="Chowdhury L.M."/>
            <person name="Lal K."/>
            <person name="Jena J.K."/>
        </authorList>
    </citation>
    <scope>NUCLEOTIDE SEQUENCE [LARGE SCALE GENOMIC DNA]</scope>
    <source>
        <strain evidence="2">CM1030</strain>
        <tissue evidence="2">Blood</tissue>
    </source>
</reference>
<feature type="compositionally biased region" description="Basic and acidic residues" evidence="1">
    <location>
        <begin position="29"/>
        <end position="57"/>
    </location>
</feature>
<sequence length="57" mass="6479">MDFDLGSACGDDTLKKQEGNEVEGIFGFGKKDKDKEKEKDKEDKECKDKHNDSDKPK</sequence>
<dbReference type="AlphaFoldDB" id="A0ABD0PN49"/>
<feature type="region of interest" description="Disordered" evidence="1">
    <location>
        <begin position="1"/>
        <end position="57"/>
    </location>
</feature>
<accession>A0ABD0PN49</accession>
<comment type="caution">
    <text evidence="2">The sequence shown here is derived from an EMBL/GenBank/DDBJ whole genome shotgun (WGS) entry which is preliminary data.</text>
</comment>
<gene>
    <name evidence="2" type="ORF">M9458_031188</name>
</gene>
<organism evidence="2 3">
    <name type="scientific">Cirrhinus mrigala</name>
    <name type="common">Mrigala</name>
    <dbReference type="NCBI Taxonomy" id="683832"/>
    <lineage>
        <taxon>Eukaryota</taxon>
        <taxon>Metazoa</taxon>
        <taxon>Chordata</taxon>
        <taxon>Craniata</taxon>
        <taxon>Vertebrata</taxon>
        <taxon>Euteleostomi</taxon>
        <taxon>Actinopterygii</taxon>
        <taxon>Neopterygii</taxon>
        <taxon>Teleostei</taxon>
        <taxon>Ostariophysi</taxon>
        <taxon>Cypriniformes</taxon>
        <taxon>Cyprinidae</taxon>
        <taxon>Labeoninae</taxon>
        <taxon>Labeonini</taxon>
        <taxon>Cirrhinus</taxon>
    </lineage>
</organism>
<evidence type="ECO:0000313" key="2">
    <source>
        <dbReference type="EMBL" id="KAL0175220.1"/>
    </source>
</evidence>
<evidence type="ECO:0000256" key="1">
    <source>
        <dbReference type="SAM" id="MobiDB-lite"/>
    </source>
</evidence>
<evidence type="ECO:0000313" key="3">
    <source>
        <dbReference type="Proteomes" id="UP001529510"/>
    </source>
</evidence>
<dbReference type="EMBL" id="JAMKFB020000015">
    <property type="protein sequence ID" value="KAL0175220.1"/>
    <property type="molecule type" value="Genomic_DNA"/>
</dbReference>
<feature type="non-terminal residue" evidence="2">
    <location>
        <position position="57"/>
    </location>
</feature>
<name>A0ABD0PN49_CIRMR</name>
<keyword evidence="3" id="KW-1185">Reference proteome</keyword>